<evidence type="ECO:0000313" key="6">
    <source>
        <dbReference type="Proteomes" id="UP001597521"/>
    </source>
</evidence>
<proteinExistence type="inferred from homology"/>
<sequence>MAISTPFNAAAAAYGNAQRLIQQAAKPQTDMTALAAPGAGGDFANMLAQQVQGVVEAGRASDAVAIDMVNGKANVVDMVTALSQTEIAIESMVTIRDRVISAYEEIMRMPI</sequence>
<keyword evidence="5" id="KW-0969">Cilium</keyword>
<dbReference type="HAMAP" id="MF_00724">
    <property type="entry name" value="FliE"/>
    <property type="match status" value="1"/>
</dbReference>
<dbReference type="RefSeq" id="WP_386831263.1">
    <property type="nucleotide sequence ID" value="NZ_JBHUNP010000001.1"/>
</dbReference>
<keyword evidence="5" id="KW-0966">Cell projection</keyword>
<comment type="caution">
    <text evidence="5">The sequence shown here is derived from an EMBL/GenBank/DDBJ whole genome shotgun (WGS) entry which is preliminary data.</text>
</comment>
<protein>
    <recommendedName>
        <fullName evidence="4">Flagellar hook-basal body complex protein FliE</fullName>
    </recommendedName>
</protein>
<organism evidence="5 6">
    <name type="scientific">Devosia albogilva</name>
    <dbReference type="NCBI Taxonomy" id="429726"/>
    <lineage>
        <taxon>Bacteria</taxon>
        <taxon>Pseudomonadati</taxon>
        <taxon>Pseudomonadota</taxon>
        <taxon>Alphaproteobacteria</taxon>
        <taxon>Hyphomicrobiales</taxon>
        <taxon>Devosiaceae</taxon>
        <taxon>Devosia</taxon>
    </lineage>
</organism>
<dbReference type="Pfam" id="PF02049">
    <property type="entry name" value="FliE"/>
    <property type="match status" value="1"/>
</dbReference>
<dbReference type="Proteomes" id="UP001597521">
    <property type="component" value="Unassembled WGS sequence"/>
</dbReference>
<reference evidence="6" key="1">
    <citation type="journal article" date="2019" name="Int. J. Syst. Evol. Microbiol.">
        <title>The Global Catalogue of Microorganisms (GCM) 10K type strain sequencing project: providing services to taxonomists for standard genome sequencing and annotation.</title>
        <authorList>
            <consortium name="The Broad Institute Genomics Platform"/>
            <consortium name="The Broad Institute Genome Sequencing Center for Infectious Disease"/>
            <person name="Wu L."/>
            <person name="Ma J."/>
        </authorList>
    </citation>
    <scope>NUCLEOTIDE SEQUENCE [LARGE SCALE GENOMIC DNA]</scope>
    <source>
        <strain evidence="6">CCM 7427</strain>
    </source>
</reference>
<dbReference type="PANTHER" id="PTHR34653:SF1">
    <property type="entry name" value="FLAGELLAR HOOK-BASAL BODY COMPLEX PROTEIN FLIE"/>
    <property type="match status" value="1"/>
</dbReference>
<keyword evidence="5" id="KW-0282">Flagellum</keyword>
<evidence type="ECO:0000256" key="3">
    <source>
        <dbReference type="ARBA" id="ARBA00023143"/>
    </source>
</evidence>
<comment type="subcellular location">
    <subcellularLocation>
        <location evidence="1 4">Bacterial flagellum basal body</location>
    </subcellularLocation>
</comment>
<dbReference type="EMBL" id="JBHUNP010000001">
    <property type="protein sequence ID" value="MFD2646550.1"/>
    <property type="molecule type" value="Genomic_DNA"/>
</dbReference>
<keyword evidence="6" id="KW-1185">Reference proteome</keyword>
<gene>
    <name evidence="4" type="primary">fliE</name>
    <name evidence="5" type="ORF">ACFSX5_01940</name>
</gene>
<evidence type="ECO:0000256" key="1">
    <source>
        <dbReference type="ARBA" id="ARBA00004117"/>
    </source>
</evidence>
<comment type="similarity">
    <text evidence="2 4">Belongs to the FliE family.</text>
</comment>
<keyword evidence="3 4" id="KW-0975">Bacterial flagellum</keyword>
<evidence type="ECO:0000313" key="5">
    <source>
        <dbReference type="EMBL" id="MFD2646550.1"/>
    </source>
</evidence>
<evidence type="ECO:0000256" key="4">
    <source>
        <dbReference type="HAMAP-Rule" id="MF_00724"/>
    </source>
</evidence>
<dbReference type="PANTHER" id="PTHR34653">
    <property type="match status" value="1"/>
</dbReference>
<dbReference type="InterPro" id="IPR001624">
    <property type="entry name" value="FliE"/>
</dbReference>
<accession>A0ABW5QFZ0</accession>
<name>A0ABW5QFZ0_9HYPH</name>
<evidence type="ECO:0000256" key="2">
    <source>
        <dbReference type="ARBA" id="ARBA00009272"/>
    </source>
</evidence>